<keyword evidence="4" id="KW-0169">Cobalamin biosynthesis</keyword>
<dbReference type="GO" id="GO:0005524">
    <property type="term" value="F:ATP binding"/>
    <property type="evidence" value="ECO:0007669"/>
    <property type="project" value="UniProtKB-KW"/>
</dbReference>
<evidence type="ECO:0000259" key="11">
    <source>
        <dbReference type="Pfam" id="PF07685"/>
    </source>
</evidence>
<keyword evidence="9" id="KW-0315">Glutamine amidotransferase</keyword>
<dbReference type="SUPFAM" id="SSF52317">
    <property type="entry name" value="Class I glutamine amidotransferase-like"/>
    <property type="match status" value="1"/>
</dbReference>
<dbReference type="NCBIfam" id="NF002204">
    <property type="entry name" value="PRK01077.1"/>
    <property type="match status" value="1"/>
</dbReference>
<dbReference type="InterPro" id="IPR027417">
    <property type="entry name" value="P-loop_NTPase"/>
</dbReference>
<evidence type="ECO:0000256" key="2">
    <source>
        <dbReference type="ARBA" id="ARBA00004953"/>
    </source>
</evidence>
<keyword evidence="13" id="KW-1185">Reference proteome</keyword>
<dbReference type="InterPro" id="IPR011698">
    <property type="entry name" value="GATase_3"/>
</dbReference>
<keyword evidence="8" id="KW-0460">Magnesium</keyword>
<dbReference type="Pfam" id="PF07685">
    <property type="entry name" value="GATase_3"/>
    <property type="match status" value="1"/>
</dbReference>
<dbReference type="Pfam" id="PF01656">
    <property type="entry name" value="CbiA"/>
    <property type="match status" value="1"/>
</dbReference>
<name>A0A4Y5ZBU1_9GAMM</name>
<evidence type="ECO:0000256" key="1">
    <source>
        <dbReference type="ARBA" id="ARBA00001946"/>
    </source>
</evidence>
<keyword evidence="6" id="KW-0547">Nucleotide-binding</keyword>
<dbReference type="OrthoDB" id="9764035at2"/>
<dbReference type="Gene3D" id="3.40.50.880">
    <property type="match status" value="1"/>
</dbReference>
<accession>A0A4Y5ZBU1</accession>
<dbReference type="KEGG" id="lpy:FIV34_19090"/>
<dbReference type="EMBL" id="CP041046">
    <property type="protein sequence ID" value="QDE41745.1"/>
    <property type="molecule type" value="Genomic_DNA"/>
</dbReference>
<evidence type="ECO:0000313" key="12">
    <source>
        <dbReference type="EMBL" id="QDE41745.1"/>
    </source>
</evidence>
<proteinExistence type="inferred from homology"/>
<evidence type="ECO:0000256" key="6">
    <source>
        <dbReference type="ARBA" id="ARBA00022741"/>
    </source>
</evidence>
<comment type="similarity">
    <text evidence="3">Belongs to the CobB/CobQ family. CobQ subfamily.</text>
</comment>
<dbReference type="SUPFAM" id="SSF52540">
    <property type="entry name" value="P-loop containing nucleoside triphosphate hydrolases"/>
    <property type="match status" value="1"/>
</dbReference>
<dbReference type="InterPro" id="IPR004484">
    <property type="entry name" value="CbiA/CobB_synth"/>
</dbReference>
<dbReference type="InterPro" id="IPR029062">
    <property type="entry name" value="Class_I_gatase-like"/>
</dbReference>
<feature type="domain" description="CobQ/CobB/MinD/ParA nucleotide binding" evidence="10">
    <location>
        <begin position="3"/>
        <end position="178"/>
    </location>
</feature>
<evidence type="ECO:0000256" key="3">
    <source>
        <dbReference type="ARBA" id="ARBA00006205"/>
    </source>
</evidence>
<dbReference type="InterPro" id="IPR002586">
    <property type="entry name" value="CobQ/CobB/MinD/ParA_Nub-bd_dom"/>
</dbReference>
<reference evidence="12 13" key="1">
    <citation type="submission" date="2019-06" db="EMBL/GenBank/DDBJ databases">
        <title>A complete genome sequence for Luteibacter pinisoli MAH-14.</title>
        <authorList>
            <person name="Baltrus D.A."/>
        </authorList>
    </citation>
    <scope>NUCLEOTIDE SEQUENCE [LARGE SCALE GENOMIC DNA]</scope>
    <source>
        <strain evidence="12 13">MAH-14</strain>
    </source>
</reference>
<evidence type="ECO:0000256" key="7">
    <source>
        <dbReference type="ARBA" id="ARBA00022840"/>
    </source>
</evidence>
<keyword evidence="7" id="KW-0067">ATP-binding</keyword>
<organism evidence="12 13">
    <name type="scientific">Luteibacter pinisoli</name>
    <dbReference type="NCBI Taxonomy" id="2589080"/>
    <lineage>
        <taxon>Bacteria</taxon>
        <taxon>Pseudomonadati</taxon>
        <taxon>Pseudomonadota</taxon>
        <taxon>Gammaproteobacteria</taxon>
        <taxon>Lysobacterales</taxon>
        <taxon>Rhodanobacteraceae</taxon>
        <taxon>Luteibacter</taxon>
    </lineage>
</organism>
<dbReference type="GO" id="GO:0042242">
    <property type="term" value="F:cobyrinic acid a,c-diamide synthase activity"/>
    <property type="evidence" value="ECO:0007669"/>
    <property type="project" value="InterPro"/>
</dbReference>
<protein>
    <submittedName>
        <fullName evidence="12">Cobyrinate a,c-diamide synthase</fullName>
    </submittedName>
</protein>
<dbReference type="PANTHER" id="PTHR43873">
    <property type="entry name" value="COBYRINATE A,C-DIAMIDE SYNTHASE"/>
    <property type="match status" value="1"/>
</dbReference>
<evidence type="ECO:0000313" key="13">
    <source>
        <dbReference type="Proteomes" id="UP000316093"/>
    </source>
</evidence>
<gene>
    <name evidence="12" type="ORF">FIV34_19090</name>
</gene>
<dbReference type="AlphaFoldDB" id="A0A4Y5ZBU1"/>
<evidence type="ECO:0000256" key="9">
    <source>
        <dbReference type="ARBA" id="ARBA00022962"/>
    </source>
</evidence>
<evidence type="ECO:0000259" key="10">
    <source>
        <dbReference type="Pfam" id="PF01656"/>
    </source>
</evidence>
<evidence type="ECO:0000256" key="4">
    <source>
        <dbReference type="ARBA" id="ARBA00022573"/>
    </source>
</evidence>
<dbReference type="PROSITE" id="PS51274">
    <property type="entry name" value="GATASE_COBBQ"/>
    <property type="match status" value="1"/>
</dbReference>
<evidence type="ECO:0000256" key="8">
    <source>
        <dbReference type="ARBA" id="ARBA00022842"/>
    </source>
</evidence>
<dbReference type="GO" id="GO:0009236">
    <property type="term" value="P:cobalamin biosynthetic process"/>
    <property type="evidence" value="ECO:0007669"/>
    <property type="project" value="UniProtKB-KW"/>
</dbReference>
<dbReference type="Gene3D" id="3.40.50.300">
    <property type="entry name" value="P-loop containing nucleotide triphosphate hydrolases"/>
    <property type="match status" value="1"/>
</dbReference>
<dbReference type="PANTHER" id="PTHR43873:SF1">
    <property type="entry name" value="COBYRINATE A,C-DIAMIDE SYNTHASE"/>
    <property type="match status" value="1"/>
</dbReference>
<keyword evidence="5" id="KW-0436">Ligase</keyword>
<sequence>MLVSAPASGQGKTSVTAALARAHARLGRRVRVFKTGPDFLDPMILATAAGSPVYQLDAWMGGEDDVRARLYAAAGEADLILVEGVMGLFDGAPSSADLASRFGLPVLAVIDGSAMAQTFGALAHGLATYRDDVTVQGVLANRVGSEYHATLLRESLPPSIAWHGALPRDAAMTLPERHLGLVAAGELDDLEARLDGLADALAARSPLALPPPVAFEPVAPVARQVALSGVRIAIARDAAFAFVYPANLDVLRDAGASLLFFSPLAGDPLPACDAVWLPGGYPELHLDSLADRHDLREALHAHVDAGRPLLAECGGLLYALDRLADKSGHEARMAGLLHGHAAMQPRMAALGMQGVALPEGELRGHSFHYARATIDDAPLAHATNPNGGPTAEAVYRSGRMTASFVHFYFPSHPDAAARLFLP</sequence>
<evidence type="ECO:0000256" key="5">
    <source>
        <dbReference type="ARBA" id="ARBA00022598"/>
    </source>
</evidence>
<comment type="pathway">
    <text evidence="2">Cofactor biosynthesis; adenosylcobalamin biosynthesis.</text>
</comment>
<comment type="cofactor">
    <cofactor evidence="1">
        <name>Mg(2+)</name>
        <dbReference type="ChEBI" id="CHEBI:18420"/>
    </cofactor>
</comment>
<feature type="domain" description="CobB/CobQ-like glutamine amidotransferase" evidence="11">
    <location>
        <begin position="231"/>
        <end position="412"/>
    </location>
</feature>
<dbReference type="Proteomes" id="UP000316093">
    <property type="component" value="Chromosome"/>
</dbReference>